<evidence type="ECO:0008006" key="3">
    <source>
        <dbReference type="Google" id="ProtNLM"/>
    </source>
</evidence>
<protein>
    <recommendedName>
        <fullName evidence="3">DUF4352 domain-containing protein</fullName>
    </recommendedName>
</protein>
<dbReference type="InterPro" id="IPR013373">
    <property type="entry name" value="Flagellin/pilin_N_arc"/>
</dbReference>
<accession>A0A7J3KEA2</accession>
<evidence type="ECO:0000256" key="1">
    <source>
        <dbReference type="SAM" id="Phobius"/>
    </source>
</evidence>
<evidence type="ECO:0000313" key="2">
    <source>
        <dbReference type="EMBL" id="HGQ59181.1"/>
    </source>
</evidence>
<name>A0A7J3KEA2_STAMA</name>
<keyword evidence="1" id="KW-0812">Transmembrane</keyword>
<proteinExistence type="predicted"/>
<dbReference type="AlphaFoldDB" id="A0A7J3KEA2"/>
<gene>
    <name evidence="2" type="ORF">ENU09_00425</name>
</gene>
<dbReference type="EMBL" id="DTBE01000010">
    <property type="protein sequence ID" value="HGQ59181.1"/>
    <property type="molecule type" value="Genomic_DNA"/>
</dbReference>
<reference evidence="2" key="1">
    <citation type="journal article" date="2020" name="mSystems">
        <title>Genome- and Community-Level Interaction Insights into Carbon Utilization and Element Cycling Functions of Hydrothermarchaeota in Hydrothermal Sediment.</title>
        <authorList>
            <person name="Zhou Z."/>
            <person name="Liu Y."/>
            <person name="Xu W."/>
            <person name="Pan J."/>
            <person name="Luo Z.H."/>
            <person name="Li M."/>
        </authorList>
    </citation>
    <scope>NUCLEOTIDE SEQUENCE [LARGE SCALE GENOMIC DNA]</scope>
    <source>
        <strain evidence="2">SpSt-638</strain>
    </source>
</reference>
<feature type="transmembrane region" description="Helical" evidence="1">
    <location>
        <begin position="6"/>
        <end position="27"/>
    </location>
</feature>
<dbReference type="NCBIfam" id="TIGR02537">
    <property type="entry name" value="arch_flag_Nterm"/>
    <property type="match status" value="1"/>
</dbReference>
<organism evidence="2">
    <name type="scientific">Staphylothermus marinus</name>
    <dbReference type="NCBI Taxonomy" id="2280"/>
    <lineage>
        <taxon>Archaea</taxon>
        <taxon>Thermoproteota</taxon>
        <taxon>Thermoprotei</taxon>
        <taxon>Desulfurococcales</taxon>
        <taxon>Desulfurococcaceae</taxon>
        <taxon>Staphylothermus</taxon>
    </lineage>
</organism>
<keyword evidence="1" id="KW-0472">Membrane</keyword>
<comment type="caution">
    <text evidence="2">The sequence shown here is derived from an EMBL/GenBank/DDBJ whole genome shotgun (WGS) entry which is preliminary data.</text>
</comment>
<keyword evidence="1" id="KW-1133">Transmembrane helix</keyword>
<sequence length="163" mass="17780">MSMKAISPIIATLILIAIAVIAGVFVLRQFITLGGTAGRTDVIQIQDGALYLAKKTQVINETYSVVWMEVNLQITLKNTGGRIVTIRDITVDGYKLQGFTTFNINPGETTTKSYPIILNPATGETRILFDANWEKGTSHIVTVTYVVMGTTIEQKVSQTIVVS</sequence>